<accession>A0A850NME5</accession>
<evidence type="ECO:0000313" key="3">
    <source>
        <dbReference type="EMBL" id="NVN29599.1"/>
    </source>
</evidence>
<dbReference type="InterPro" id="IPR037284">
    <property type="entry name" value="SUF_FeS_clus_asmbl_SufBD_sf"/>
</dbReference>
<reference evidence="2 4" key="2">
    <citation type="submission" date="2020-08" db="EMBL/GenBank/DDBJ databases">
        <title>Genomic Encyclopedia of Type Strains, Phase III (KMG-III): the genomes of soil and plant-associated and newly described type strains.</title>
        <authorList>
            <person name="Whitman W."/>
        </authorList>
    </citation>
    <scope>NUCLEOTIDE SEQUENCE [LARGE SCALE GENOMIC DNA]</scope>
    <source>
        <strain evidence="2 4">CECT 8088</strain>
    </source>
</reference>
<dbReference type="NCBIfam" id="TIGR01981">
    <property type="entry name" value="sufD"/>
    <property type="match status" value="1"/>
</dbReference>
<dbReference type="Pfam" id="PF01458">
    <property type="entry name" value="SUFBD_core"/>
    <property type="match status" value="1"/>
</dbReference>
<dbReference type="Proteomes" id="UP000565205">
    <property type="component" value="Unassembled WGS sequence"/>
</dbReference>
<protein>
    <submittedName>
        <fullName evidence="3">Fe-S cluster assembly protein SufD</fullName>
    </submittedName>
</protein>
<dbReference type="RefSeq" id="WP_176622422.1">
    <property type="nucleotide sequence ID" value="NZ_JABXXQ010000050.1"/>
</dbReference>
<comment type="caution">
    <text evidence="3">The sequence shown here is derived from an EMBL/GenBank/DDBJ whole genome shotgun (WGS) entry which is preliminary data.</text>
</comment>
<evidence type="ECO:0000313" key="5">
    <source>
        <dbReference type="Proteomes" id="UP000565205"/>
    </source>
</evidence>
<gene>
    <name evidence="3" type="primary">sufD</name>
    <name evidence="2" type="ORF">FHR90_002325</name>
    <name evidence="3" type="ORF">HUK83_04515</name>
</gene>
<keyword evidence="4" id="KW-1185">Reference proteome</keyword>
<dbReference type="PANTHER" id="PTHR43575">
    <property type="entry name" value="PROTEIN ABCI7, CHLOROPLASTIC"/>
    <property type="match status" value="1"/>
</dbReference>
<proteinExistence type="predicted"/>
<dbReference type="PANTHER" id="PTHR43575:SF1">
    <property type="entry name" value="PROTEIN ABCI7, CHLOROPLASTIC"/>
    <property type="match status" value="1"/>
</dbReference>
<feature type="domain" description="SUF system FeS cluster assembly SufBD core" evidence="1">
    <location>
        <begin position="168"/>
        <end position="394"/>
    </location>
</feature>
<dbReference type="GO" id="GO:0016226">
    <property type="term" value="P:iron-sulfur cluster assembly"/>
    <property type="evidence" value="ECO:0007669"/>
    <property type="project" value="InterPro"/>
</dbReference>
<evidence type="ECO:0000313" key="4">
    <source>
        <dbReference type="Proteomes" id="UP000557688"/>
    </source>
</evidence>
<dbReference type="SUPFAM" id="SSF101960">
    <property type="entry name" value="Stabilizer of iron transporter SufD"/>
    <property type="match status" value="1"/>
</dbReference>
<reference evidence="3 5" key="1">
    <citation type="submission" date="2020-06" db="EMBL/GenBank/DDBJ databases">
        <title>Description of novel acetic acid bacteria.</title>
        <authorList>
            <person name="Sombolestani A."/>
        </authorList>
    </citation>
    <scope>NUCLEOTIDE SEQUENCE [LARGE SCALE GENOMIC DNA]</scope>
    <source>
        <strain evidence="3 5">LMG 26838</strain>
    </source>
</reference>
<dbReference type="EMBL" id="JACHXV010000008">
    <property type="protein sequence ID" value="MBB3174484.1"/>
    <property type="molecule type" value="Genomic_DNA"/>
</dbReference>
<sequence length="422" mass="44487">MSHDRRITPRLGSDAGALIAAFDAQREALGAAPVREAARGFLAEHGIPTRRSEAFRYTDLAALARFIAPGAQGAQAEARAGAILHPFLAAQGLADVARVVVVDGLVSAGLSVPSAEVATTLVEDADEPGEGALLALNAMLTRGGVSLSVEAGVAAGRMLLVHVALGGAAAAHPRHSLSLAEGASLELLEIDLGEDAYLHNSVFDITLAEDSALTHVRIQNAADEALSFATVRPVLQARARYEGFCLALGGTTARHEVRARLEGEAAIAHVNAAQLGRRDGQVLDLTSEIAHLAFDTRSLQTVKTVLDGRARGVFSGRIHVAREAQKTDGYQLNQALLLSDSAEMDARPELEIYADDVKCSHGVTIGALDEEQLFYMRSRGVPAAEAEALLVRAFLADVLSLVEAEASRGVLERVVDAWWAQA</sequence>
<dbReference type="InterPro" id="IPR055346">
    <property type="entry name" value="Fe-S_cluster_assembly_SufBD"/>
</dbReference>
<evidence type="ECO:0000313" key="2">
    <source>
        <dbReference type="EMBL" id="MBB3174484.1"/>
    </source>
</evidence>
<dbReference type="EMBL" id="JABXXQ010000050">
    <property type="protein sequence ID" value="NVN29599.1"/>
    <property type="molecule type" value="Genomic_DNA"/>
</dbReference>
<dbReference type="AlphaFoldDB" id="A0A850NME5"/>
<dbReference type="InterPro" id="IPR011542">
    <property type="entry name" value="SUF_FeS_clus_asmbl_SufD"/>
</dbReference>
<dbReference type="Proteomes" id="UP000557688">
    <property type="component" value="Unassembled WGS sequence"/>
</dbReference>
<evidence type="ECO:0000259" key="1">
    <source>
        <dbReference type="Pfam" id="PF01458"/>
    </source>
</evidence>
<dbReference type="InterPro" id="IPR000825">
    <property type="entry name" value="SUF_FeS_clus_asmbl_SufBD_core"/>
</dbReference>
<organism evidence="3 5">
    <name type="scientific">Endobacter medicaginis</name>
    <dbReference type="NCBI Taxonomy" id="1181271"/>
    <lineage>
        <taxon>Bacteria</taxon>
        <taxon>Pseudomonadati</taxon>
        <taxon>Pseudomonadota</taxon>
        <taxon>Alphaproteobacteria</taxon>
        <taxon>Acetobacterales</taxon>
        <taxon>Acetobacteraceae</taxon>
        <taxon>Endobacter</taxon>
    </lineage>
</organism>
<name>A0A850NME5_9PROT</name>